<dbReference type="GO" id="GO:0005811">
    <property type="term" value="C:lipid droplet"/>
    <property type="evidence" value="ECO:0007669"/>
    <property type="project" value="TreeGrafter"/>
</dbReference>
<dbReference type="GO" id="GO:0006654">
    <property type="term" value="P:phosphatidic acid biosynthetic process"/>
    <property type="evidence" value="ECO:0007669"/>
    <property type="project" value="TreeGrafter"/>
</dbReference>
<name>A0A2T2P344_CORCC</name>
<dbReference type="GO" id="GO:0000140">
    <property type="term" value="F:acylglycerone-phosphate reductase (NADP+) activity"/>
    <property type="evidence" value="ECO:0007669"/>
    <property type="project" value="TreeGrafter"/>
</dbReference>
<sequence length="214" mass="23283">MSLQTVLITGCSDGGIGSILALTFQQCGLHVFATARDTTKMRKLKDLFNVTLLLFDITDGQAIYLTSMCRLPWLSPNYFPPLLIQAKGSLGSITTYSASKRMTKIISQSLRLEVEPFDVKVLSVVTDAVLSNGQTYFGDLALPEGSLYKHMEGTIAGWAQGNNGITRMPTIKHASAVVDVILERMSGKFWYGDVADLVKSIDTPPKGTGLDTWG</sequence>
<dbReference type="InterPro" id="IPR036291">
    <property type="entry name" value="NAD(P)-bd_dom_sf"/>
</dbReference>
<evidence type="ECO:0000313" key="3">
    <source>
        <dbReference type="EMBL" id="PSN72110.1"/>
    </source>
</evidence>
<evidence type="ECO:0008006" key="5">
    <source>
        <dbReference type="Google" id="ProtNLM"/>
    </source>
</evidence>
<dbReference type="PANTHER" id="PTHR44169:SF6">
    <property type="entry name" value="NADPH-DEPENDENT 1-ACYLDIHYDROXYACETONE PHOSPHATE REDUCTASE"/>
    <property type="match status" value="1"/>
</dbReference>
<dbReference type="OrthoDB" id="2102561at2759"/>
<dbReference type="GO" id="GO:0004806">
    <property type="term" value="F:triacylglycerol lipase activity"/>
    <property type="evidence" value="ECO:0007669"/>
    <property type="project" value="TreeGrafter"/>
</dbReference>
<protein>
    <recommendedName>
        <fullName evidence="5">NAD(P)-binding protein</fullName>
    </recommendedName>
</protein>
<evidence type="ECO:0000256" key="1">
    <source>
        <dbReference type="ARBA" id="ARBA00006484"/>
    </source>
</evidence>
<keyword evidence="4" id="KW-1185">Reference proteome</keyword>
<organism evidence="3 4">
    <name type="scientific">Corynespora cassiicola Philippines</name>
    <dbReference type="NCBI Taxonomy" id="1448308"/>
    <lineage>
        <taxon>Eukaryota</taxon>
        <taxon>Fungi</taxon>
        <taxon>Dikarya</taxon>
        <taxon>Ascomycota</taxon>
        <taxon>Pezizomycotina</taxon>
        <taxon>Dothideomycetes</taxon>
        <taxon>Pleosporomycetidae</taxon>
        <taxon>Pleosporales</taxon>
        <taxon>Corynesporascaceae</taxon>
        <taxon>Corynespora</taxon>
    </lineage>
</organism>
<accession>A0A2T2P344</accession>
<evidence type="ECO:0000256" key="2">
    <source>
        <dbReference type="ARBA" id="ARBA00023002"/>
    </source>
</evidence>
<dbReference type="SUPFAM" id="SSF51735">
    <property type="entry name" value="NAD(P)-binding Rossmann-fold domains"/>
    <property type="match status" value="1"/>
</dbReference>
<dbReference type="PANTHER" id="PTHR44169">
    <property type="entry name" value="NADPH-DEPENDENT 1-ACYLDIHYDROXYACETONE PHOSPHATE REDUCTASE"/>
    <property type="match status" value="1"/>
</dbReference>
<reference evidence="3 4" key="1">
    <citation type="journal article" date="2018" name="Front. Microbiol.">
        <title>Genome-Wide Analysis of Corynespora cassiicola Leaf Fall Disease Putative Effectors.</title>
        <authorList>
            <person name="Lopez D."/>
            <person name="Ribeiro S."/>
            <person name="Label P."/>
            <person name="Fumanal B."/>
            <person name="Venisse J.S."/>
            <person name="Kohler A."/>
            <person name="de Oliveira R.R."/>
            <person name="Labutti K."/>
            <person name="Lipzen A."/>
            <person name="Lail K."/>
            <person name="Bauer D."/>
            <person name="Ohm R.A."/>
            <person name="Barry K.W."/>
            <person name="Spatafora J."/>
            <person name="Grigoriev I.V."/>
            <person name="Martin F.M."/>
            <person name="Pujade-Renaud V."/>
        </authorList>
    </citation>
    <scope>NUCLEOTIDE SEQUENCE [LARGE SCALE GENOMIC DNA]</scope>
    <source>
        <strain evidence="3 4">Philippines</strain>
    </source>
</reference>
<evidence type="ECO:0000313" key="4">
    <source>
        <dbReference type="Proteomes" id="UP000240883"/>
    </source>
</evidence>
<dbReference type="Gene3D" id="3.40.50.720">
    <property type="entry name" value="NAD(P)-binding Rossmann-like Domain"/>
    <property type="match status" value="1"/>
</dbReference>
<dbReference type="AlphaFoldDB" id="A0A2T2P344"/>
<proteinExistence type="inferred from homology"/>
<gene>
    <name evidence="3" type="ORF">BS50DRAFT_657926</name>
</gene>
<dbReference type="Proteomes" id="UP000240883">
    <property type="component" value="Unassembled WGS sequence"/>
</dbReference>
<dbReference type="GO" id="GO:0019433">
    <property type="term" value="P:triglyceride catabolic process"/>
    <property type="evidence" value="ECO:0007669"/>
    <property type="project" value="TreeGrafter"/>
</dbReference>
<dbReference type="GO" id="GO:0005783">
    <property type="term" value="C:endoplasmic reticulum"/>
    <property type="evidence" value="ECO:0007669"/>
    <property type="project" value="TreeGrafter"/>
</dbReference>
<dbReference type="STRING" id="1448308.A0A2T2P344"/>
<dbReference type="EMBL" id="KZ678130">
    <property type="protein sequence ID" value="PSN72110.1"/>
    <property type="molecule type" value="Genomic_DNA"/>
</dbReference>
<comment type="similarity">
    <text evidence="1">Belongs to the short-chain dehydrogenases/reductases (SDR) family.</text>
</comment>
<keyword evidence="2" id="KW-0560">Oxidoreductase</keyword>